<reference evidence="3 4" key="1">
    <citation type="submission" date="2016-10" db="EMBL/GenBank/DDBJ databases">
        <authorList>
            <person name="de Groot N.N."/>
        </authorList>
    </citation>
    <scope>NUCLEOTIDE SEQUENCE [LARGE SCALE GENOMIC DNA]</scope>
    <source>
        <strain evidence="3 4">CGMCC 1.12097</strain>
    </source>
</reference>
<evidence type="ECO:0000256" key="1">
    <source>
        <dbReference type="ARBA" id="ARBA00008270"/>
    </source>
</evidence>
<dbReference type="Gene3D" id="3.10.310.10">
    <property type="entry name" value="Diaminopimelate Epimerase, Chain A, domain 1"/>
    <property type="match status" value="2"/>
</dbReference>
<dbReference type="InterPro" id="IPR003719">
    <property type="entry name" value="Phenazine_PhzF-like"/>
</dbReference>
<dbReference type="PANTHER" id="PTHR13774:SF32">
    <property type="entry name" value="ANTISENSE-ENHANCING SEQUENCE 1"/>
    <property type="match status" value="1"/>
</dbReference>
<dbReference type="RefSeq" id="WP_091582399.1">
    <property type="nucleotide sequence ID" value="NZ_FMXM01000015.1"/>
</dbReference>
<protein>
    <submittedName>
        <fullName evidence="3">Trans-2,3-dihydro-3-hydroxyanthranilate isomerase</fullName>
    </submittedName>
</protein>
<dbReference type="Pfam" id="PF02567">
    <property type="entry name" value="PhzC-PhzF"/>
    <property type="match status" value="1"/>
</dbReference>
<dbReference type="GO" id="GO:0016853">
    <property type="term" value="F:isomerase activity"/>
    <property type="evidence" value="ECO:0007669"/>
    <property type="project" value="UniProtKB-KW"/>
</dbReference>
<dbReference type="EMBL" id="FMXM01000015">
    <property type="protein sequence ID" value="SDA91466.1"/>
    <property type="molecule type" value="Genomic_DNA"/>
</dbReference>
<dbReference type="SUPFAM" id="SSF54506">
    <property type="entry name" value="Diaminopimelate epimerase-like"/>
    <property type="match status" value="1"/>
</dbReference>
<dbReference type="STRING" id="1165689.SAMN02927914_04521"/>
<accession>A0A1G5ZA17</accession>
<evidence type="ECO:0000313" key="4">
    <source>
        <dbReference type="Proteomes" id="UP000198588"/>
    </source>
</evidence>
<feature type="active site" evidence="2">
    <location>
        <position position="47"/>
    </location>
</feature>
<evidence type="ECO:0000256" key="2">
    <source>
        <dbReference type="PIRSR" id="PIRSR016184-1"/>
    </source>
</evidence>
<dbReference type="OrthoDB" id="9788221at2"/>
<proteinExistence type="inferred from homology"/>
<comment type="similarity">
    <text evidence="1">Belongs to the PhzF family.</text>
</comment>
<dbReference type="PIRSF" id="PIRSF016184">
    <property type="entry name" value="PhzC_PhzF"/>
    <property type="match status" value="1"/>
</dbReference>
<keyword evidence="3" id="KW-0413">Isomerase</keyword>
<dbReference type="AlphaFoldDB" id="A0A1G5ZA17"/>
<organism evidence="3 4">
    <name type="scientific">Mesorhizobium qingshengii</name>
    <dbReference type="NCBI Taxonomy" id="1165689"/>
    <lineage>
        <taxon>Bacteria</taxon>
        <taxon>Pseudomonadati</taxon>
        <taxon>Pseudomonadota</taxon>
        <taxon>Alphaproteobacteria</taxon>
        <taxon>Hyphomicrobiales</taxon>
        <taxon>Phyllobacteriaceae</taxon>
        <taxon>Mesorhizobium</taxon>
    </lineage>
</organism>
<dbReference type="GO" id="GO:0005737">
    <property type="term" value="C:cytoplasm"/>
    <property type="evidence" value="ECO:0007669"/>
    <property type="project" value="TreeGrafter"/>
</dbReference>
<name>A0A1G5ZA17_9HYPH</name>
<sequence>MQEYEFITVDVFTDRRFGGNQLAVFPDASGLSTQQMQQLAAEFNLSETTFVFPPDNPENTAKVRIFNRTDEMPFAGHPTIGTAFVVGAKESSDTLRLEQKAGLVEVRLDRDLNRSIQRASLDAPQPLSTGMEISVQSVADAIGIPSTGIITSTHLPITASVGVEFVIVEVERQALATAAPDLPAFRRAAAAHPSSGTRFSVLFYSRDGNKVRSRMFAPISGTWEDPATGSANAAMVALVLSRTGQDSLALEVSQGIEMGRPSLIMVEARKTPDGIRSRASGQCVEVLSGTAKV</sequence>
<evidence type="ECO:0000313" key="3">
    <source>
        <dbReference type="EMBL" id="SDA91466.1"/>
    </source>
</evidence>
<gene>
    <name evidence="3" type="ORF">SAMN02927914_04521</name>
</gene>
<dbReference type="Proteomes" id="UP000198588">
    <property type="component" value="Unassembled WGS sequence"/>
</dbReference>
<dbReference type="PANTHER" id="PTHR13774">
    <property type="entry name" value="PHENAZINE BIOSYNTHESIS PROTEIN"/>
    <property type="match status" value="1"/>
</dbReference>
<dbReference type="NCBIfam" id="TIGR00654">
    <property type="entry name" value="PhzF_family"/>
    <property type="match status" value="1"/>
</dbReference>